<dbReference type="EMBL" id="JAVRRT010000002">
    <property type="protein sequence ID" value="KAK5174156.1"/>
    <property type="molecule type" value="Genomic_DNA"/>
</dbReference>
<protein>
    <submittedName>
        <fullName evidence="1">Uncharacterized protein</fullName>
    </submittedName>
</protein>
<gene>
    <name evidence="1" type="ORF">LTR77_001236</name>
</gene>
<name>A0AAV9PMQ6_9PEZI</name>
<sequence>MLPQAVRACIVGDYQNVFDELLPDTVPDAALMAEAKESSNAHYAKALTERARALGGVKALAAHKQWQENTQRSLMHSDNIVLSKIDPSNLISEVPGLYNGLSFNTKSVELMACLPDVWKLPQEPVAPVRVDYSS</sequence>
<dbReference type="GeneID" id="89922584"/>
<proteinExistence type="predicted"/>
<evidence type="ECO:0000313" key="1">
    <source>
        <dbReference type="EMBL" id="KAK5174156.1"/>
    </source>
</evidence>
<evidence type="ECO:0000313" key="2">
    <source>
        <dbReference type="Proteomes" id="UP001337655"/>
    </source>
</evidence>
<comment type="caution">
    <text evidence="1">The sequence shown here is derived from an EMBL/GenBank/DDBJ whole genome shotgun (WGS) entry which is preliminary data.</text>
</comment>
<reference evidence="1 2" key="1">
    <citation type="submission" date="2023-08" db="EMBL/GenBank/DDBJ databases">
        <title>Black Yeasts Isolated from many extreme environments.</title>
        <authorList>
            <person name="Coleine C."/>
            <person name="Stajich J.E."/>
            <person name="Selbmann L."/>
        </authorList>
    </citation>
    <scope>NUCLEOTIDE SEQUENCE [LARGE SCALE GENOMIC DNA]</scope>
    <source>
        <strain evidence="1 2">CCFEE 5935</strain>
    </source>
</reference>
<accession>A0AAV9PMQ6</accession>
<dbReference type="Proteomes" id="UP001337655">
    <property type="component" value="Unassembled WGS sequence"/>
</dbReference>
<keyword evidence="2" id="KW-1185">Reference proteome</keyword>
<dbReference type="AlphaFoldDB" id="A0AAV9PMQ6"/>
<dbReference type="RefSeq" id="XP_064662825.1">
    <property type="nucleotide sequence ID" value="XM_064798498.1"/>
</dbReference>
<organism evidence="1 2">
    <name type="scientific">Saxophila tyrrhenica</name>
    <dbReference type="NCBI Taxonomy" id="1690608"/>
    <lineage>
        <taxon>Eukaryota</taxon>
        <taxon>Fungi</taxon>
        <taxon>Dikarya</taxon>
        <taxon>Ascomycota</taxon>
        <taxon>Pezizomycotina</taxon>
        <taxon>Dothideomycetes</taxon>
        <taxon>Dothideomycetidae</taxon>
        <taxon>Mycosphaerellales</taxon>
        <taxon>Extremaceae</taxon>
        <taxon>Saxophila</taxon>
    </lineage>
</organism>